<evidence type="ECO:0000313" key="3">
    <source>
        <dbReference type="Proteomes" id="UP000199581"/>
    </source>
</evidence>
<dbReference type="PROSITE" id="PS50164">
    <property type="entry name" value="GIY_YIG"/>
    <property type="match status" value="1"/>
</dbReference>
<gene>
    <name evidence="2" type="ORF">SAMN05421830_1168</name>
</gene>
<accession>A0A8G2C5M4</accession>
<dbReference type="Proteomes" id="UP000199581">
    <property type="component" value="Unassembled WGS sequence"/>
</dbReference>
<dbReference type="Pfam" id="PF22945">
    <property type="entry name" value="LEM-3_GIY-YIG"/>
    <property type="match status" value="1"/>
</dbReference>
<organism evidence="2 3">
    <name type="scientific">Desulfomicrobium norvegicum (strain DSM 1741 / NCIMB 8310)</name>
    <name type="common">Desulfovibrio baculatus (strain Norway 4)</name>
    <name type="synonym">Desulfovibrio desulfuricans (strain Norway 4)</name>
    <dbReference type="NCBI Taxonomy" id="52561"/>
    <lineage>
        <taxon>Bacteria</taxon>
        <taxon>Pseudomonadati</taxon>
        <taxon>Thermodesulfobacteriota</taxon>
        <taxon>Desulfovibrionia</taxon>
        <taxon>Desulfovibrionales</taxon>
        <taxon>Desulfomicrobiaceae</taxon>
        <taxon>Desulfomicrobium</taxon>
    </lineage>
</organism>
<dbReference type="CDD" id="cd10440">
    <property type="entry name" value="GIY-YIG_COG3680"/>
    <property type="match status" value="1"/>
</dbReference>
<protein>
    <recommendedName>
        <fullName evidence="1">GIY-YIG domain-containing protein</fullName>
    </recommendedName>
</protein>
<dbReference type="EMBL" id="FOTO01000016">
    <property type="protein sequence ID" value="SFM13811.1"/>
    <property type="molecule type" value="Genomic_DNA"/>
</dbReference>
<evidence type="ECO:0000259" key="1">
    <source>
        <dbReference type="PROSITE" id="PS50164"/>
    </source>
</evidence>
<name>A0A8G2C5M4_DESNO</name>
<reference evidence="2 3" key="1">
    <citation type="submission" date="2016-10" db="EMBL/GenBank/DDBJ databases">
        <authorList>
            <person name="Varghese N."/>
            <person name="Submissions S."/>
        </authorList>
    </citation>
    <scope>NUCLEOTIDE SEQUENCE [LARGE SCALE GENOMIC DNA]</scope>
    <source>
        <strain evidence="2 3">DSM 1741</strain>
    </source>
</reference>
<dbReference type="InterPro" id="IPR000305">
    <property type="entry name" value="GIY-YIG_endonuc"/>
</dbReference>
<comment type="caution">
    <text evidence="2">The sequence shown here is derived from an EMBL/GenBank/DDBJ whole genome shotgun (WGS) entry which is preliminary data.</text>
</comment>
<feature type="domain" description="GIY-YIG" evidence="1">
    <location>
        <begin position="17"/>
        <end position="107"/>
    </location>
</feature>
<dbReference type="OrthoDB" id="67448at2"/>
<keyword evidence="3" id="KW-1185">Reference proteome</keyword>
<dbReference type="RefSeq" id="WP_092194007.1">
    <property type="nucleotide sequence ID" value="NZ_FOTO01000016.1"/>
</dbReference>
<sequence>MNQYVIDEFPTEVIDEIKYYVYRLIDPRNGETFYIGKGKGNRVFNHMKCAIKKEESDDLSDKLSTIREIRNSGLHVIHVIHRHGMDEKTSIEVEAALIDAYPGVTNIQGGHSSNDYGPMNSIEIINKYAAEEADIAHNVLMITINKSIINSEIYDAVRFAWRLNIKKAAQADYVLAVKQGVICGIFVIEQWKEAKKINFPEFNVDIEGRFGFVGKEAEDSIKQLYMRKRIPEKFRQKGASNPIKYNF</sequence>
<dbReference type="AlphaFoldDB" id="A0A8G2C5M4"/>
<proteinExistence type="predicted"/>
<evidence type="ECO:0000313" key="2">
    <source>
        <dbReference type="EMBL" id="SFM13811.1"/>
    </source>
</evidence>